<sequence>MNRSTAGSYNSIKQQQPAQGKTKAVHKEAALRQATSDWKQKSKEVQGLDVLERCKKLNAFLSKGLLGEVDVDEEWLAAFPARPQQQSQTAAPQQQQVRVTPPAPAAGNSSKAAAASTPRQPLTSRITAKESVALLELLDTDEPELPAAVESSRGTAAHSQEIHRCSQESAREGTAGSSCKPADSKVDMLAGRQLVIRSAADMRTATQHGDGCGSAGSSCTEQLARQLVWRAGELQANEEQQQAELALRTSMAGSSFRKLQEAMAVVKSRRDTK</sequence>
<name>A0ABY8TVL7_TETOB</name>
<evidence type="ECO:0000313" key="3">
    <source>
        <dbReference type="Proteomes" id="UP001244341"/>
    </source>
</evidence>
<gene>
    <name evidence="2" type="ORF">OEZ85_006620</name>
</gene>
<evidence type="ECO:0000313" key="2">
    <source>
        <dbReference type="EMBL" id="WIA13010.1"/>
    </source>
</evidence>
<feature type="compositionally biased region" description="Basic and acidic residues" evidence="1">
    <location>
        <begin position="160"/>
        <end position="171"/>
    </location>
</feature>
<evidence type="ECO:0000256" key="1">
    <source>
        <dbReference type="SAM" id="MobiDB-lite"/>
    </source>
</evidence>
<feature type="compositionally biased region" description="Polar residues" evidence="1">
    <location>
        <begin position="1"/>
        <end position="19"/>
    </location>
</feature>
<feature type="compositionally biased region" description="Low complexity" evidence="1">
    <location>
        <begin position="80"/>
        <end position="116"/>
    </location>
</feature>
<keyword evidence="3" id="KW-1185">Reference proteome</keyword>
<feature type="region of interest" description="Disordered" evidence="1">
    <location>
        <begin position="80"/>
        <end position="125"/>
    </location>
</feature>
<protein>
    <submittedName>
        <fullName evidence="2">Uncharacterized protein</fullName>
    </submittedName>
</protein>
<feature type="region of interest" description="Disordered" evidence="1">
    <location>
        <begin position="147"/>
        <end position="183"/>
    </location>
</feature>
<feature type="region of interest" description="Disordered" evidence="1">
    <location>
        <begin position="1"/>
        <end position="45"/>
    </location>
</feature>
<organism evidence="2 3">
    <name type="scientific">Tetradesmus obliquus</name>
    <name type="common">Green alga</name>
    <name type="synonym">Acutodesmus obliquus</name>
    <dbReference type="NCBI Taxonomy" id="3088"/>
    <lineage>
        <taxon>Eukaryota</taxon>
        <taxon>Viridiplantae</taxon>
        <taxon>Chlorophyta</taxon>
        <taxon>core chlorophytes</taxon>
        <taxon>Chlorophyceae</taxon>
        <taxon>CS clade</taxon>
        <taxon>Sphaeropleales</taxon>
        <taxon>Scenedesmaceae</taxon>
        <taxon>Tetradesmus</taxon>
    </lineage>
</organism>
<dbReference type="Proteomes" id="UP001244341">
    <property type="component" value="Chromosome 4b"/>
</dbReference>
<proteinExistence type="predicted"/>
<reference evidence="2 3" key="1">
    <citation type="submission" date="2023-05" db="EMBL/GenBank/DDBJ databases">
        <title>A 100% complete, gapless, phased diploid assembly of the Scenedesmus obliquus UTEX 3031 genome.</title>
        <authorList>
            <person name="Biondi T.C."/>
            <person name="Hanschen E.R."/>
            <person name="Kwon T."/>
            <person name="Eng W."/>
            <person name="Kruse C.P.S."/>
            <person name="Koehler S.I."/>
            <person name="Kunde Y."/>
            <person name="Gleasner C.D."/>
            <person name="You Mak K.T."/>
            <person name="Polle J."/>
            <person name="Hovde B.T."/>
            <person name="Starkenburg S.R."/>
        </authorList>
    </citation>
    <scope>NUCLEOTIDE SEQUENCE [LARGE SCALE GENOMIC DNA]</scope>
    <source>
        <strain evidence="2 3">DOE0152z</strain>
    </source>
</reference>
<dbReference type="EMBL" id="CP126211">
    <property type="protein sequence ID" value="WIA13010.1"/>
    <property type="molecule type" value="Genomic_DNA"/>
</dbReference>
<accession>A0ABY8TVL7</accession>